<dbReference type="Gene3D" id="3.90.550.10">
    <property type="entry name" value="Spore Coat Polysaccharide Biosynthesis Protein SpsA, Chain A"/>
    <property type="match status" value="1"/>
</dbReference>
<comment type="caution">
    <text evidence="4">The sequence shown here is derived from an EMBL/GenBank/DDBJ whole genome shotgun (WGS) entry which is preliminary data.</text>
</comment>
<dbReference type="EMBL" id="JBEWZI010000013">
    <property type="protein sequence ID" value="MET7015116.1"/>
    <property type="molecule type" value="Genomic_DNA"/>
</dbReference>
<evidence type="ECO:0000256" key="3">
    <source>
        <dbReference type="SAM" id="SignalP"/>
    </source>
</evidence>
<evidence type="ECO:0000313" key="5">
    <source>
        <dbReference type="Proteomes" id="UP001549691"/>
    </source>
</evidence>
<dbReference type="RefSeq" id="WP_354601577.1">
    <property type="nucleotide sequence ID" value="NZ_JBEWZI010000013.1"/>
</dbReference>
<evidence type="ECO:0008006" key="6">
    <source>
        <dbReference type="Google" id="ProtNLM"/>
    </source>
</evidence>
<keyword evidence="2" id="KW-0812">Transmembrane</keyword>
<evidence type="ECO:0000256" key="2">
    <source>
        <dbReference type="SAM" id="Phobius"/>
    </source>
</evidence>
<sequence>MPTPPIRLICVTCLAAAMLLASSQSFAASRAEAGLSLDAQLHATDPDAPLPLVQFDLIEDDAPLRISPAIPPAELPTLSGDTNTSATGRPSSAPTLRDHLESLLRALWLLTALLLGLHMLREWVRVMRVRVRRPARSIAMEHAPWPTVSILIPARGSPGAQSRQLDELHSCFFDYPVERIHFVPMFDPADAEIIPAVARLTQAFPGRVHPLPMMDGRNTTLAAALHAAVATSIGSALIVLDQDAPLPQAWLRQSVTPLLDPATGAVLSRAIPAQTESALSARLNLLGDQADTLIAAQSDALSLLLCGKARIRALRRQAVKSLETPDLQHAPDGAGIVLGLTRMGWQSQLLGEIVQCTADDAPDLIRSPRLRISIALRSMRMASLLLNPRIPLGARLQGGAAFFSAALPLIWLASLLSGIALYFVGAPLSAGLAMALCAATSFDPHGQPSPAFSMAAAARMAGIRTEIRLLPLSCFSFIDRLIDGLHILLRARREHPGPPTAGHPSIALQPDREAAT</sequence>
<feature type="signal peptide" evidence="3">
    <location>
        <begin position="1"/>
        <end position="27"/>
    </location>
</feature>
<reference evidence="4 5" key="1">
    <citation type="submission" date="2024-07" db="EMBL/GenBank/DDBJ databases">
        <title>Uliginosibacterium flavum JJ3220;KACC:17644.</title>
        <authorList>
            <person name="Kim M.K."/>
        </authorList>
    </citation>
    <scope>NUCLEOTIDE SEQUENCE [LARGE SCALE GENOMIC DNA]</scope>
    <source>
        <strain evidence="4 5">KACC:17644</strain>
    </source>
</reference>
<dbReference type="InterPro" id="IPR029044">
    <property type="entry name" value="Nucleotide-diphossugar_trans"/>
</dbReference>
<evidence type="ECO:0000313" key="4">
    <source>
        <dbReference type="EMBL" id="MET7015116.1"/>
    </source>
</evidence>
<keyword evidence="2" id="KW-0472">Membrane</keyword>
<feature type="chain" id="PRO_5047379463" description="Glycosyltransferase" evidence="3">
    <location>
        <begin position="28"/>
        <end position="516"/>
    </location>
</feature>
<dbReference type="Proteomes" id="UP001549691">
    <property type="component" value="Unassembled WGS sequence"/>
</dbReference>
<proteinExistence type="predicted"/>
<name>A0ABV2TMG9_9RHOO</name>
<feature type="compositionally biased region" description="Polar residues" evidence="1">
    <location>
        <begin position="79"/>
        <end position="93"/>
    </location>
</feature>
<feature type="transmembrane region" description="Helical" evidence="2">
    <location>
        <begin position="392"/>
        <end position="413"/>
    </location>
</feature>
<evidence type="ECO:0000256" key="1">
    <source>
        <dbReference type="SAM" id="MobiDB-lite"/>
    </source>
</evidence>
<accession>A0ABV2TMG9</accession>
<keyword evidence="5" id="KW-1185">Reference proteome</keyword>
<gene>
    <name evidence="4" type="ORF">ABXR19_13035</name>
</gene>
<organism evidence="4 5">
    <name type="scientific">Uliginosibacterium flavum</name>
    <dbReference type="NCBI Taxonomy" id="1396831"/>
    <lineage>
        <taxon>Bacteria</taxon>
        <taxon>Pseudomonadati</taxon>
        <taxon>Pseudomonadota</taxon>
        <taxon>Betaproteobacteria</taxon>
        <taxon>Rhodocyclales</taxon>
        <taxon>Zoogloeaceae</taxon>
        <taxon>Uliginosibacterium</taxon>
    </lineage>
</organism>
<keyword evidence="2" id="KW-1133">Transmembrane helix</keyword>
<protein>
    <recommendedName>
        <fullName evidence="6">Glycosyltransferase</fullName>
    </recommendedName>
</protein>
<dbReference type="SUPFAM" id="SSF53448">
    <property type="entry name" value="Nucleotide-diphospho-sugar transferases"/>
    <property type="match status" value="1"/>
</dbReference>
<keyword evidence="3" id="KW-0732">Signal</keyword>
<feature type="region of interest" description="Disordered" evidence="1">
    <location>
        <begin position="496"/>
        <end position="516"/>
    </location>
</feature>
<feature type="region of interest" description="Disordered" evidence="1">
    <location>
        <begin position="71"/>
        <end position="93"/>
    </location>
</feature>